<reference evidence="2 3" key="2">
    <citation type="journal article" date="2018" name="J. Invertebr. Pathol.">
        <title>'Candidatus Aquirickettsiella gammari' (Gammaproteobacteria: Legionellales: Coxiellaceae): A bacterial pathogen of the freshwater crustacean Gammarus fossarum (Malacostraca: Amphipoda).</title>
        <authorList>
            <person name="Bojko J."/>
            <person name="Dunn A.M."/>
            <person name="Stebbing P.D."/>
            <person name="van Aerle R."/>
            <person name="Bacela-Spychalska K."/>
            <person name="Bean T.P."/>
            <person name="Urrutia A."/>
            <person name="Stentiford G.D."/>
        </authorList>
    </citation>
    <scope>NUCLEOTIDE SEQUENCE [LARGE SCALE GENOMIC DNA]</scope>
    <source>
        <strain evidence="2">RA15029</strain>
    </source>
</reference>
<keyword evidence="3" id="KW-1185">Reference proteome</keyword>
<evidence type="ECO:0000313" key="3">
    <source>
        <dbReference type="Proteomes" id="UP000226429"/>
    </source>
</evidence>
<name>A0A370CIW7_9COXI</name>
<feature type="compositionally biased region" description="Low complexity" evidence="1">
    <location>
        <begin position="314"/>
        <end position="325"/>
    </location>
</feature>
<organism evidence="2 3">
    <name type="scientific">Candidatus Aquirickettsiella gammari</name>
    <dbReference type="NCBI Taxonomy" id="2016198"/>
    <lineage>
        <taxon>Bacteria</taxon>
        <taxon>Pseudomonadati</taxon>
        <taxon>Pseudomonadota</taxon>
        <taxon>Gammaproteobacteria</taxon>
        <taxon>Legionellales</taxon>
        <taxon>Coxiellaceae</taxon>
        <taxon>Candidatus Aquirickettsiella</taxon>
    </lineage>
</organism>
<dbReference type="Proteomes" id="UP000226429">
    <property type="component" value="Unassembled WGS sequence"/>
</dbReference>
<feature type="region of interest" description="Disordered" evidence="1">
    <location>
        <begin position="268"/>
        <end position="287"/>
    </location>
</feature>
<evidence type="ECO:0000313" key="2">
    <source>
        <dbReference type="EMBL" id="RDH40733.1"/>
    </source>
</evidence>
<reference evidence="2 3" key="1">
    <citation type="journal article" date="2017" name="Int. J. Syst. Evol. Microbiol.">
        <title>Aquarickettsiella crustaci n. gen. n. sp. (Gammaproteobacteria: Legionellales: Coxiellaceae); a bacterial pathogen of the freshwater crustacean: Gammarus fossarum (Malacostraca: Amphipoda).</title>
        <authorList>
            <person name="Bojko J."/>
            <person name="Dunn A.M."/>
            <person name="Stebbing P.D."/>
            <person name="Van Aerle R."/>
            <person name="Bacela-Spychalska K."/>
            <person name="Bean T.P."/>
            <person name="Stentiford G.D."/>
        </authorList>
    </citation>
    <scope>NUCLEOTIDE SEQUENCE [LARGE SCALE GENOMIC DNA]</scope>
    <source>
        <strain evidence="2">RA15029</strain>
    </source>
</reference>
<dbReference type="EMBL" id="NMOS02000004">
    <property type="protein sequence ID" value="RDH40733.1"/>
    <property type="molecule type" value="Genomic_DNA"/>
</dbReference>
<proteinExistence type="predicted"/>
<feature type="region of interest" description="Disordered" evidence="1">
    <location>
        <begin position="310"/>
        <end position="340"/>
    </location>
</feature>
<gene>
    <name evidence="2" type="ORF">CFE62_002055</name>
</gene>
<protein>
    <submittedName>
        <fullName evidence="2">Uncharacterized protein</fullName>
    </submittedName>
</protein>
<accession>A0A370CIW7</accession>
<comment type="caution">
    <text evidence="2">The sequence shown here is derived from an EMBL/GenBank/DDBJ whole genome shotgun (WGS) entry which is preliminary data.</text>
</comment>
<sequence>MLKEKPVLSSVYSDVERIYQRIKLIPGLNDLIGQAIFLMMTMAVFPYLERFYQREKITPDLKHIQKDLLHLYTHLLYTQAADKIKQTKGINTVNGRSIYDCILSYTVNLAELMTATGIKEIDEDLLFARDDSFHAKASTTSDLPNMFLQLTAEQSREYKRCFAKKYDPQLFKDGKDFKSYKYGYQGCVFLHTYGVSASVYHRFRHPKFLDYFCTFNKQRRNKIQQFVDNYKFFNPLCLPKTRRSSNPAYTKLEKTGPFLARQLSSPDNITLEETPPLPRYYSSGSTHAGWREEPLLPLLYSSSRSSVRQRKASSLRSPYSSSQSSVKEGKESSLWTPCSSAKSSIGQSQELLHRRRHHSSHQARNTLLAATTSRVAGRASYFSTMIDPTLDDVTSDAHTAQSGFL</sequence>
<evidence type="ECO:0000256" key="1">
    <source>
        <dbReference type="SAM" id="MobiDB-lite"/>
    </source>
</evidence>
<dbReference type="AlphaFoldDB" id="A0A370CIW7"/>